<evidence type="ECO:0000313" key="6">
    <source>
        <dbReference type="Proteomes" id="UP000317078"/>
    </source>
</evidence>
<dbReference type="EMBL" id="RCZP01000018">
    <property type="protein sequence ID" value="TPG53241.1"/>
    <property type="molecule type" value="Genomic_DNA"/>
</dbReference>
<dbReference type="InterPro" id="IPR013520">
    <property type="entry name" value="Ribonucl_H"/>
</dbReference>
<organism evidence="5 6">
    <name type="scientific">Muricoccus nepalensis</name>
    <dbReference type="NCBI Taxonomy" id="1854500"/>
    <lineage>
        <taxon>Bacteria</taxon>
        <taxon>Pseudomonadati</taxon>
        <taxon>Pseudomonadota</taxon>
        <taxon>Alphaproteobacteria</taxon>
        <taxon>Acetobacterales</taxon>
        <taxon>Roseomonadaceae</taxon>
        <taxon>Muricoccus</taxon>
    </lineage>
</organism>
<dbReference type="InterPro" id="IPR036397">
    <property type="entry name" value="RNaseH_sf"/>
</dbReference>
<dbReference type="SMART" id="SM00479">
    <property type="entry name" value="EXOIII"/>
    <property type="match status" value="1"/>
</dbReference>
<keyword evidence="1" id="KW-0540">Nuclease</keyword>
<dbReference type="OrthoDB" id="280774at2"/>
<keyword evidence="2" id="KW-0378">Hydrolase</keyword>
<reference evidence="5 6" key="1">
    <citation type="journal article" date="2019" name="Environ. Microbiol.">
        <title>Species interactions and distinct microbial communities in high Arctic permafrost affected cryosols are associated with the CH4 and CO2 gas fluxes.</title>
        <authorList>
            <person name="Altshuler I."/>
            <person name="Hamel J."/>
            <person name="Turney S."/>
            <person name="Magnuson E."/>
            <person name="Levesque R."/>
            <person name="Greer C."/>
            <person name="Whyte L.G."/>
        </authorList>
    </citation>
    <scope>NUCLEOTIDE SEQUENCE [LARGE SCALE GENOMIC DNA]</scope>
    <source>
        <strain evidence="5 6">S9.3B</strain>
    </source>
</reference>
<dbReference type="AlphaFoldDB" id="A0A502FUZ4"/>
<dbReference type="PANTHER" id="PTHR30231">
    <property type="entry name" value="DNA POLYMERASE III SUBUNIT EPSILON"/>
    <property type="match status" value="1"/>
</dbReference>
<dbReference type="SUPFAM" id="SSF53098">
    <property type="entry name" value="Ribonuclease H-like"/>
    <property type="match status" value="1"/>
</dbReference>
<evidence type="ECO:0000256" key="1">
    <source>
        <dbReference type="ARBA" id="ARBA00022722"/>
    </source>
</evidence>
<evidence type="ECO:0000256" key="2">
    <source>
        <dbReference type="ARBA" id="ARBA00022801"/>
    </source>
</evidence>
<dbReference type="GO" id="GO:0003676">
    <property type="term" value="F:nucleic acid binding"/>
    <property type="evidence" value="ECO:0007669"/>
    <property type="project" value="InterPro"/>
</dbReference>
<comment type="caution">
    <text evidence="5">The sequence shown here is derived from an EMBL/GenBank/DDBJ whole genome shotgun (WGS) entry which is preliminary data.</text>
</comment>
<accession>A0A502FUZ4</accession>
<evidence type="ECO:0000259" key="4">
    <source>
        <dbReference type="SMART" id="SM00479"/>
    </source>
</evidence>
<dbReference type="Proteomes" id="UP000317078">
    <property type="component" value="Unassembled WGS sequence"/>
</dbReference>
<dbReference type="Pfam" id="PF00929">
    <property type="entry name" value="RNase_T"/>
    <property type="match status" value="1"/>
</dbReference>
<keyword evidence="3 5" id="KW-0269">Exonuclease</keyword>
<feature type="domain" description="Exonuclease" evidence="4">
    <location>
        <begin position="2"/>
        <end position="199"/>
    </location>
</feature>
<protein>
    <submittedName>
        <fullName evidence="5">3'-5' exonuclease</fullName>
    </submittedName>
</protein>
<dbReference type="RefSeq" id="WP_140884943.1">
    <property type="nucleotide sequence ID" value="NZ_RCZP01000018.1"/>
</dbReference>
<evidence type="ECO:0000256" key="3">
    <source>
        <dbReference type="ARBA" id="ARBA00022839"/>
    </source>
</evidence>
<proteinExistence type="predicted"/>
<dbReference type="GO" id="GO:0006259">
    <property type="term" value="P:DNA metabolic process"/>
    <property type="evidence" value="ECO:0007669"/>
    <property type="project" value="UniProtKB-ARBA"/>
</dbReference>
<keyword evidence="6" id="KW-1185">Reference proteome</keyword>
<sequence length="213" mass="23581">MAILFYDTETTGLPDRHLPLNHPKQPHLVQLACLLTDDDGTERASLSIVVNPGVLIPPEVSAIHGITDAIADQFGVASNTAVAMFDRLAERASLIVAHNIRFDWALMETAWARLPKPRSLEEAHGARRRVCTMEEACPIVNLPPTERMRAVGMNRPKSPKLEECIQHFFGERLDGAHDALVDVRACARVFFHIRTLRDGAGAQRHLTREGADA</sequence>
<dbReference type="Gene3D" id="3.30.420.10">
    <property type="entry name" value="Ribonuclease H-like superfamily/Ribonuclease H"/>
    <property type="match status" value="1"/>
</dbReference>
<evidence type="ECO:0000313" key="5">
    <source>
        <dbReference type="EMBL" id="TPG53241.1"/>
    </source>
</evidence>
<name>A0A502FUZ4_9PROT</name>
<dbReference type="PANTHER" id="PTHR30231:SF4">
    <property type="entry name" value="PROTEIN NEN2"/>
    <property type="match status" value="1"/>
</dbReference>
<gene>
    <name evidence="5" type="ORF">EAH89_17125</name>
</gene>
<dbReference type="InterPro" id="IPR012337">
    <property type="entry name" value="RNaseH-like_sf"/>
</dbReference>
<dbReference type="CDD" id="cd06127">
    <property type="entry name" value="DEDDh"/>
    <property type="match status" value="1"/>
</dbReference>
<dbReference type="GO" id="GO:0008408">
    <property type="term" value="F:3'-5' exonuclease activity"/>
    <property type="evidence" value="ECO:0007669"/>
    <property type="project" value="TreeGrafter"/>
</dbReference>